<dbReference type="EMBL" id="RAPY01000001">
    <property type="protein sequence ID" value="RKE56607.1"/>
    <property type="molecule type" value="Genomic_DNA"/>
</dbReference>
<protein>
    <submittedName>
        <fullName evidence="2">Methyltransferase family protein</fullName>
    </submittedName>
</protein>
<feature type="domain" description="Methyltransferase type 11" evidence="1">
    <location>
        <begin position="42"/>
        <end position="133"/>
    </location>
</feature>
<keyword evidence="2" id="KW-0489">Methyltransferase</keyword>
<dbReference type="Proteomes" id="UP000286246">
    <property type="component" value="Unassembled WGS sequence"/>
</dbReference>
<name>A0A420BIV3_SPHD1</name>
<evidence type="ECO:0000313" key="2">
    <source>
        <dbReference type="EMBL" id="RKE56607.1"/>
    </source>
</evidence>
<dbReference type="SUPFAM" id="SSF53335">
    <property type="entry name" value="S-adenosyl-L-methionine-dependent methyltransferases"/>
    <property type="match status" value="1"/>
</dbReference>
<dbReference type="Gene3D" id="3.40.50.150">
    <property type="entry name" value="Vaccinia Virus protein VP39"/>
    <property type="match status" value="1"/>
</dbReference>
<dbReference type="GO" id="GO:0008757">
    <property type="term" value="F:S-adenosylmethionine-dependent methyltransferase activity"/>
    <property type="evidence" value="ECO:0007669"/>
    <property type="project" value="InterPro"/>
</dbReference>
<reference evidence="2 3" key="1">
    <citation type="submission" date="2018-09" db="EMBL/GenBank/DDBJ databases">
        <title>Genomic Encyclopedia of Type Strains, Phase III (KMG-III): the genomes of soil and plant-associated and newly described type strains.</title>
        <authorList>
            <person name="Whitman W."/>
        </authorList>
    </citation>
    <scope>NUCLEOTIDE SEQUENCE [LARGE SCALE GENOMIC DNA]</scope>
    <source>
        <strain evidence="2 3">CECT 7938</strain>
    </source>
</reference>
<proteinExistence type="predicted"/>
<dbReference type="CDD" id="cd02440">
    <property type="entry name" value="AdoMet_MTases"/>
    <property type="match status" value="1"/>
</dbReference>
<dbReference type="GO" id="GO:0032259">
    <property type="term" value="P:methylation"/>
    <property type="evidence" value="ECO:0007669"/>
    <property type="project" value="UniProtKB-KW"/>
</dbReference>
<keyword evidence="2" id="KW-0808">Transferase</keyword>
<dbReference type="InterPro" id="IPR029063">
    <property type="entry name" value="SAM-dependent_MTases_sf"/>
</dbReference>
<accession>A0A420BIV3</accession>
<evidence type="ECO:0000313" key="3">
    <source>
        <dbReference type="Proteomes" id="UP000286246"/>
    </source>
</evidence>
<dbReference type="AlphaFoldDB" id="A0A420BIV3"/>
<dbReference type="Pfam" id="PF08241">
    <property type="entry name" value="Methyltransf_11"/>
    <property type="match status" value="1"/>
</dbReference>
<gene>
    <name evidence="2" type="ORF">DFQ12_1473</name>
</gene>
<organism evidence="2 3">
    <name type="scientific">Sphingobacterium detergens</name>
    <dbReference type="NCBI Taxonomy" id="1145106"/>
    <lineage>
        <taxon>Bacteria</taxon>
        <taxon>Pseudomonadati</taxon>
        <taxon>Bacteroidota</taxon>
        <taxon>Sphingobacteriia</taxon>
        <taxon>Sphingobacteriales</taxon>
        <taxon>Sphingobacteriaceae</taxon>
        <taxon>Sphingobacterium</taxon>
    </lineage>
</organism>
<dbReference type="RefSeq" id="WP_120258260.1">
    <property type="nucleotide sequence ID" value="NZ_RAPY01000001.1"/>
</dbReference>
<dbReference type="InterPro" id="IPR013216">
    <property type="entry name" value="Methyltransf_11"/>
</dbReference>
<dbReference type="OrthoDB" id="703529at2"/>
<sequence length="198" mass="22720">MEFWERNFIEKGEMWGGRPAHSAHLAKDLFIGENIKEILIPGFGYGRNGHVFLDHGIAVTGIELSNTAIEIARKYVGSHTIIHHGSVVDMPFDTKKYGGIFCYALIHLLGTEERAKFIRDCYEQLSDDGYMIFTTVSKQANIYRQGTAIGTDRFEMFGGVSMFFYDLESIRSEFEKYGLIEIKEVEENYPFYLIICKK</sequence>
<evidence type="ECO:0000259" key="1">
    <source>
        <dbReference type="Pfam" id="PF08241"/>
    </source>
</evidence>
<keyword evidence="3" id="KW-1185">Reference proteome</keyword>
<comment type="caution">
    <text evidence="2">The sequence shown here is derived from an EMBL/GenBank/DDBJ whole genome shotgun (WGS) entry which is preliminary data.</text>
</comment>